<dbReference type="Proteomes" id="UP000887569">
    <property type="component" value="Unplaced"/>
</dbReference>
<dbReference type="PANTHER" id="PTHR22947:SF3">
    <property type="entry name" value="MSP DOMAIN-CONTAINING PROTEIN-RELATED"/>
    <property type="match status" value="1"/>
</dbReference>
<dbReference type="InterPro" id="IPR000535">
    <property type="entry name" value="MSP_dom"/>
</dbReference>
<dbReference type="PANTHER" id="PTHR22947">
    <property type="entry name" value="MAJOR SPERM PROTEIN"/>
    <property type="match status" value="1"/>
</dbReference>
<dbReference type="InterPro" id="IPR013783">
    <property type="entry name" value="Ig-like_fold"/>
</dbReference>
<dbReference type="Pfam" id="PF00635">
    <property type="entry name" value="Motile_Sperm"/>
    <property type="match status" value="1"/>
</dbReference>
<dbReference type="InterPro" id="IPR008962">
    <property type="entry name" value="PapD-like_sf"/>
</dbReference>
<feature type="domain" description="MSP" evidence="2">
    <location>
        <begin position="21"/>
        <end position="129"/>
    </location>
</feature>
<accession>A0A914ZXV9</accession>
<comment type="function">
    <text evidence="1">Central component in molecular interactions underlying sperm crawling. Forms an extensive filament system that extends from sperm villipoda, along the leading edge of the pseudopod.</text>
</comment>
<evidence type="ECO:0000256" key="1">
    <source>
        <dbReference type="RuleBase" id="RU003425"/>
    </source>
</evidence>
<dbReference type="SUPFAM" id="SSF49354">
    <property type="entry name" value="PapD-like"/>
    <property type="match status" value="1"/>
</dbReference>
<proteinExistence type="predicted"/>
<dbReference type="AlphaFoldDB" id="A0A914ZXV9"/>
<dbReference type="Gene3D" id="2.60.40.10">
    <property type="entry name" value="Immunoglobulins"/>
    <property type="match status" value="1"/>
</dbReference>
<organism evidence="3 4">
    <name type="scientific">Parascaris univalens</name>
    <name type="common">Nematode worm</name>
    <dbReference type="NCBI Taxonomy" id="6257"/>
    <lineage>
        <taxon>Eukaryota</taxon>
        <taxon>Metazoa</taxon>
        <taxon>Ecdysozoa</taxon>
        <taxon>Nematoda</taxon>
        <taxon>Chromadorea</taxon>
        <taxon>Rhabditida</taxon>
        <taxon>Spirurina</taxon>
        <taxon>Ascaridomorpha</taxon>
        <taxon>Ascaridoidea</taxon>
        <taxon>Ascarididae</taxon>
        <taxon>Parascaris</taxon>
    </lineage>
</organism>
<keyword evidence="3" id="KW-1185">Reference proteome</keyword>
<protein>
    <recommendedName>
        <fullName evidence="1">Major sperm protein</fullName>
    </recommendedName>
</protein>
<evidence type="ECO:0000259" key="2">
    <source>
        <dbReference type="PROSITE" id="PS50202"/>
    </source>
</evidence>
<keyword evidence="1" id="KW-0206">Cytoskeleton</keyword>
<evidence type="ECO:0000313" key="4">
    <source>
        <dbReference type="WBParaSite" id="PgB18_g011_t04"/>
    </source>
</evidence>
<name>A0A914ZXV9_PARUN</name>
<sequence length="158" mass="18064">RYSLLLLLYQRMTSPNDVEPVLSIDPDAAHFLITGGKSEHMLVNTGEKRIAVKVRCSDNSLFRVCPVYMFVEAGSCNNLVITRLPGPPKVDKLVFHYVPCTERDIDPKDVFKKKAKPESIKLPMDTITPDDALQNWKKLKAVLKDRYEQTVLNVDERY</sequence>
<keyword evidence="1" id="KW-0963">Cytoplasm</keyword>
<reference evidence="4" key="1">
    <citation type="submission" date="2022-11" db="UniProtKB">
        <authorList>
            <consortium name="WormBaseParasite"/>
        </authorList>
    </citation>
    <scope>IDENTIFICATION</scope>
</reference>
<dbReference type="WBParaSite" id="PgB18_g011_t04">
    <property type="protein sequence ID" value="PgB18_g011_t04"/>
    <property type="gene ID" value="PgB18_g011"/>
</dbReference>
<dbReference type="PROSITE" id="PS50202">
    <property type="entry name" value="MSP"/>
    <property type="match status" value="1"/>
</dbReference>
<dbReference type="InterPro" id="IPR051774">
    <property type="entry name" value="Sperm-specific_class_P"/>
</dbReference>
<evidence type="ECO:0000313" key="3">
    <source>
        <dbReference type="Proteomes" id="UP000887569"/>
    </source>
</evidence>